<dbReference type="Proteomes" id="UP000185427">
    <property type="component" value="Plasmid pSNU175-4"/>
</dbReference>
<evidence type="ECO:0000313" key="14">
    <source>
        <dbReference type="Proteomes" id="UP000185427"/>
    </source>
</evidence>
<evidence type="ECO:0000256" key="7">
    <source>
        <dbReference type="ARBA" id="ARBA00023026"/>
    </source>
</evidence>
<dbReference type="EMBL" id="CP019033">
    <property type="protein sequence ID" value="APU47036.1"/>
    <property type="molecule type" value="Genomic_DNA"/>
</dbReference>
<feature type="transmembrane region" description="Helical" evidence="12">
    <location>
        <begin position="935"/>
        <end position="958"/>
    </location>
</feature>
<evidence type="ECO:0000256" key="11">
    <source>
        <dbReference type="SAM" id="MobiDB-lite"/>
    </source>
</evidence>
<evidence type="ECO:0000256" key="9">
    <source>
        <dbReference type="ARBA" id="ARBA00046722"/>
    </source>
</evidence>
<feature type="transmembrane region" description="Helical" evidence="12">
    <location>
        <begin position="779"/>
        <end position="799"/>
    </location>
</feature>
<dbReference type="GO" id="GO:0005886">
    <property type="term" value="C:plasma membrane"/>
    <property type="evidence" value="ECO:0007669"/>
    <property type="project" value="UniProtKB-SubCell"/>
</dbReference>
<keyword evidence="13" id="KW-0614">Plasmid</keyword>
<keyword evidence="6 12" id="KW-1133">Transmembrane helix</keyword>
<name>A0A1L7GY71_LIMFE</name>
<evidence type="ECO:0000256" key="8">
    <source>
        <dbReference type="ARBA" id="ARBA00023136"/>
    </source>
</evidence>
<proteinExistence type="inferred from homology"/>
<dbReference type="PANTHER" id="PTHR43077">
    <property type="entry name" value="TRANSPORT PERMEASE YVFS-RELATED"/>
    <property type="match status" value="1"/>
</dbReference>
<organism evidence="13 14">
    <name type="scientific">Limosilactobacillus fermentum</name>
    <name type="common">Lactobacillus fermentum</name>
    <dbReference type="NCBI Taxonomy" id="1613"/>
    <lineage>
        <taxon>Bacteria</taxon>
        <taxon>Bacillati</taxon>
        <taxon>Bacillota</taxon>
        <taxon>Bacilli</taxon>
        <taxon>Lactobacillales</taxon>
        <taxon>Lactobacillaceae</taxon>
        <taxon>Limosilactobacillus</taxon>
    </lineage>
</organism>
<dbReference type="OrthoDB" id="4974788at2"/>
<dbReference type="InterPro" id="IPR051328">
    <property type="entry name" value="T7SS_ABC-Transporter"/>
</dbReference>
<comment type="subcellular location">
    <subcellularLocation>
        <location evidence="1">Cell membrane</location>
        <topology evidence="1">Multi-pass membrane protein</topology>
    </subcellularLocation>
</comment>
<dbReference type="NCBIfam" id="TIGR03929">
    <property type="entry name" value="T7_esaA_Nterm"/>
    <property type="match status" value="1"/>
</dbReference>
<evidence type="ECO:0000256" key="5">
    <source>
        <dbReference type="ARBA" id="ARBA00022692"/>
    </source>
</evidence>
<evidence type="ECO:0000256" key="4">
    <source>
        <dbReference type="ARBA" id="ARBA00022475"/>
    </source>
</evidence>
<evidence type="ECO:0000256" key="10">
    <source>
        <dbReference type="SAM" id="Coils"/>
    </source>
</evidence>
<comment type="subunit">
    <text evidence="9">Homodimer. Interacts with EssB.</text>
</comment>
<protein>
    <recommendedName>
        <fullName evidence="3">Type VII secretion system accessory factor EsaA</fullName>
    </recommendedName>
</protein>
<comment type="similarity">
    <text evidence="2">Belongs to the EsaA family.</text>
</comment>
<keyword evidence="5 12" id="KW-0812">Transmembrane</keyword>
<evidence type="ECO:0000256" key="1">
    <source>
        <dbReference type="ARBA" id="ARBA00004651"/>
    </source>
</evidence>
<feature type="region of interest" description="Disordered" evidence="11">
    <location>
        <begin position="643"/>
        <end position="663"/>
    </location>
</feature>
<evidence type="ECO:0000313" key="13">
    <source>
        <dbReference type="EMBL" id="APU47036.1"/>
    </source>
</evidence>
<keyword evidence="10" id="KW-0175">Coiled coil</keyword>
<evidence type="ECO:0000256" key="3">
    <source>
        <dbReference type="ARBA" id="ARBA00020819"/>
    </source>
</evidence>
<dbReference type="InterPro" id="IPR023838">
    <property type="entry name" value="T7SS_EsaA"/>
</dbReference>
<feature type="transmembrane region" description="Helical" evidence="12">
    <location>
        <begin position="883"/>
        <end position="904"/>
    </location>
</feature>
<keyword evidence="4" id="KW-1003">Cell membrane</keyword>
<evidence type="ECO:0000256" key="6">
    <source>
        <dbReference type="ARBA" id="ARBA00022989"/>
    </source>
</evidence>
<dbReference type="PANTHER" id="PTHR43077:SF10">
    <property type="entry name" value="TRANSPORT PERMEASE PROTEIN"/>
    <property type="match status" value="1"/>
</dbReference>
<evidence type="ECO:0000256" key="2">
    <source>
        <dbReference type="ARBA" id="ARBA00008338"/>
    </source>
</evidence>
<feature type="transmembrane region" description="Helical" evidence="12">
    <location>
        <begin position="820"/>
        <end position="845"/>
    </location>
</feature>
<accession>A0A1L7GY71</accession>
<keyword evidence="8 12" id="KW-0472">Membrane</keyword>
<gene>
    <name evidence="13" type="ORF">BUW47_11465</name>
</gene>
<geneLocation type="plasmid" evidence="14">
    <name>psnu175-4</name>
</geneLocation>
<feature type="transmembrane region" description="Helical" evidence="12">
    <location>
        <begin position="12"/>
        <end position="33"/>
    </location>
</feature>
<evidence type="ECO:0000256" key="12">
    <source>
        <dbReference type="SAM" id="Phobius"/>
    </source>
</evidence>
<dbReference type="AlphaFoldDB" id="A0A1L7GY71"/>
<reference evidence="13 14" key="1">
    <citation type="submission" date="2016-12" db="EMBL/GenBank/DDBJ databases">
        <title>Complete Genome Sequence of Lactobacillus fermentum Strain SNUV175, a Probiotic for Treatment of Bacterial Vaginosis.</title>
        <authorList>
            <person name="Lee S."/>
            <person name="You H.J."/>
            <person name="Kwon B."/>
            <person name="Ko G."/>
        </authorList>
    </citation>
    <scope>NUCLEOTIDE SEQUENCE [LARGE SCALE GENOMIC DNA]</scope>
    <source>
        <strain evidence="13 14">SNUV175</strain>
        <plasmid evidence="14">psnu175-4</plasmid>
    </source>
</reference>
<sequence>MRNWRERLNKRYIGLAGVILGGLLVIALLVWLVPHNPNAVRETGQKGKSNVKYVLVNNDNGATFNGRAYNLGKDFVTLIEQDTKRDWTTASADEADAGLANGSYDVVVMIPSDFSRRLLNLNSTNPTKAGIDYQVRKGQNEVTNQQISAQVTKLVTYFNNRIVRMYFASLIQNLRNAQLAMANQANVRSSEVASLTSGVQSPFSQLTDQYNSIFDTASSLGQSSQNDEATIKSFTDQIQDNLGNLGTALTQSQTSSADQLKTLTDQMASLTKSANAFQDQFNFGNYSTNEIQAALDANTSDDDTSTNLSPLINALDDDKQTLTNLSDSLVTAYGLSTDNTVSQNVKLIQTSFNNQSLESQLAQLIQTQVENLPVYTEKPEGVSDTDWTDYTHAKAVLNTYNDVAGTTFGKRENATSTQEGNVAGRKYVVTLARPIDLKDDEESTIVFHSDDGVKVDIAAADLSSTDTTENAATIDNNAKTITFPKNNGIEAVTLTVTYSGQGEYNWTWNNKIENNGTVGITKDTSLDEAMDRDIKTTISAAKLVSQRYSGNSNLDSYQNEIDQIKENFNKANVKETSSISTESAEKLAQAFADIQSQLTKIDEVEKNTNYQSQDREGQKTYATEVNNILQWYLAAQEAVNNGTDTPAATTASTTTDDASTSATSLADQFQDLQDQIKQQGTDLGQNSSDQKNSLADTVKDLTRTTNQLKNTTNGIQSTLDNNVNDARRSARNDQAFANNFNQVMQNARNGENQNTQVYNFLSNPLTAAGQFSTARQTAILPYFMTVIGALAATVVGIAINRFLPGRRLTQATALVKHTRMWLNLPSVALTLLAGLVLGATLGGGTASLAGQADRVSWILYAALIMITLTTLVMMIARYSRMAAVIVMGIVGGLFVMLSPFLGMLTRAGSLIRLLYQWSPLQNIQTGYSALYNGGLIGAATILGLIILILIATLGALVIRPLPTQMATNQPTAGGSDNEDNDE</sequence>
<feature type="transmembrane region" description="Helical" evidence="12">
    <location>
        <begin position="857"/>
        <end position="876"/>
    </location>
</feature>
<keyword evidence="7" id="KW-0843">Virulence</keyword>
<dbReference type="RefSeq" id="WP_075667807.1">
    <property type="nucleotide sequence ID" value="NZ_CP019033.1"/>
</dbReference>
<feature type="coiled-coil region" evidence="10">
    <location>
        <begin position="554"/>
        <end position="607"/>
    </location>
</feature>
<dbReference type="Gene3D" id="3.40.1710.10">
    <property type="entry name" value="abc type-2 transporter like domain"/>
    <property type="match status" value="1"/>
</dbReference>